<dbReference type="Proteomes" id="UP001230649">
    <property type="component" value="Unassembled WGS sequence"/>
</dbReference>
<organism evidence="1 2">
    <name type="scientific">Naganishia adeliensis</name>
    <dbReference type="NCBI Taxonomy" id="92952"/>
    <lineage>
        <taxon>Eukaryota</taxon>
        <taxon>Fungi</taxon>
        <taxon>Dikarya</taxon>
        <taxon>Basidiomycota</taxon>
        <taxon>Agaricomycotina</taxon>
        <taxon>Tremellomycetes</taxon>
        <taxon>Filobasidiales</taxon>
        <taxon>Filobasidiaceae</taxon>
        <taxon>Naganishia</taxon>
    </lineage>
</organism>
<evidence type="ECO:0000313" key="2">
    <source>
        <dbReference type="Proteomes" id="UP001230649"/>
    </source>
</evidence>
<comment type="caution">
    <text evidence="1">The sequence shown here is derived from an EMBL/GenBank/DDBJ whole genome shotgun (WGS) entry which is preliminary data.</text>
</comment>
<dbReference type="EMBL" id="JASBWS010000079">
    <property type="protein sequence ID" value="KAJ9100044.1"/>
    <property type="molecule type" value="Genomic_DNA"/>
</dbReference>
<sequence length="800" mass="87795">MLNPQASTFSVGERGMSDLQTHSSKAALHKKKSSGSVKVIQHVRRLGDLADRFFAIPDVSDCDLMQSSPILTAPVPSMRHQLSNHHDQEFPRFAPGMSALSPLASSNRINNQTSQRTSPSSISTTEQDYVAGKNREIRQEQDRHNLMGVASIWAPRPSEKDLHAAYPVPVVSHLPRTPPRGTPSPRLSPSAAAFTSVRGPPILTPGPTMHPMLLNVPQLHQPAFIAPPLHYLDTRSGSRDENSFFMPDPIALQAWFCPMCENENRVNTETCSHCDALNPNRSLIRAISQQQQHAQAFQSYPPGQLMNLSGFSPQTRNMNSVSPMIIMSKLTCHVNAILKVGADGAKLQDMLVSGDVSLCYAMGMRGLVGKEAINPWKCVGVEIPSQNFIKNVSKPPLGTVAGDWTCSCGRENWAKRSVCSRCFPGIEPEYKSLVFNKVKPIFDFIAVQEQNGDAQKDAEWLAAEERRMRHEHLKHNQNGTHSGPVIGKQFVADSGRPLRQSSHSPSLQDSYPTEQRSLPTLPVQYLPYPHSYAGQQAGPFRTVGSVGSVYHYPMVDPNPLFGYGHRAEGYAHRPVAQHDSYLQSVSQQDTYHQYSFPRTDIQLPTSLHPASLSRFSAVASSESASDSRFSPFSRSGSQQTLPKVGFTVTEASSMGSIQTIGTSSSGKSLREAEKREAQSSAHALGLSKTSEQVQLGIDHRLETPDVANPFSPFSQPQVFAEQVLQAKHRSAKKAVLRPTRSVSPIGHGRPEAPVDDVSMEHSHREAPSSPDVLESEESASYATEESYVYALGSLLQDVQL</sequence>
<reference evidence="1" key="1">
    <citation type="submission" date="2023-04" db="EMBL/GenBank/DDBJ databases">
        <title>Draft Genome sequencing of Naganishia species isolated from polar environments using Oxford Nanopore Technology.</title>
        <authorList>
            <person name="Leo P."/>
            <person name="Venkateswaran K."/>
        </authorList>
    </citation>
    <scope>NUCLEOTIDE SEQUENCE</scope>
    <source>
        <strain evidence="1">MNA-CCFEE 5262</strain>
    </source>
</reference>
<keyword evidence="2" id="KW-1185">Reference proteome</keyword>
<protein>
    <submittedName>
        <fullName evidence="1">Uncharacterized protein</fullName>
    </submittedName>
</protein>
<evidence type="ECO:0000313" key="1">
    <source>
        <dbReference type="EMBL" id="KAJ9100044.1"/>
    </source>
</evidence>
<proteinExistence type="predicted"/>
<accession>A0ACC2VKV8</accession>
<gene>
    <name evidence="1" type="ORF">QFC20_005568</name>
</gene>
<name>A0ACC2VKV8_9TREE</name>